<keyword evidence="2" id="KW-1185">Reference proteome</keyword>
<name>A0A8J9VG83_9NEOP</name>
<gene>
    <name evidence="1" type="ORF">BINO364_LOCUS5220</name>
</gene>
<dbReference type="InterPro" id="IPR011990">
    <property type="entry name" value="TPR-like_helical_dom_sf"/>
</dbReference>
<organism evidence="1 2">
    <name type="scientific">Brenthis ino</name>
    <name type="common">lesser marbled fritillary</name>
    <dbReference type="NCBI Taxonomy" id="405034"/>
    <lineage>
        <taxon>Eukaryota</taxon>
        <taxon>Metazoa</taxon>
        <taxon>Ecdysozoa</taxon>
        <taxon>Arthropoda</taxon>
        <taxon>Hexapoda</taxon>
        <taxon>Insecta</taxon>
        <taxon>Pterygota</taxon>
        <taxon>Neoptera</taxon>
        <taxon>Endopterygota</taxon>
        <taxon>Lepidoptera</taxon>
        <taxon>Glossata</taxon>
        <taxon>Ditrysia</taxon>
        <taxon>Papilionoidea</taxon>
        <taxon>Nymphalidae</taxon>
        <taxon>Heliconiinae</taxon>
        <taxon>Argynnini</taxon>
        <taxon>Brenthis</taxon>
    </lineage>
</organism>
<dbReference type="EMBL" id="OV170233">
    <property type="protein sequence ID" value="CAH0718795.1"/>
    <property type="molecule type" value="Genomic_DNA"/>
</dbReference>
<protein>
    <submittedName>
        <fullName evidence="1">Uncharacterized protein</fullName>
    </submittedName>
</protein>
<dbReference type="OrthoDB" id="7391364at2759"/>
<feature type="non-terminal residue" evidence="1">
    <location>
        <position position="923"/>
    </location>
</feature>
<proteinExistence type="predicted"/>
<evidence type="ECO:0000313" key="1">
    <source>
        <dbReference type="EMBL" id="CAH0718795.1"/>
    </source>
</evidence>
<dbReference type="Proteomes" id="UP000838878">
    <property type="component" value="Chromosome 13"/>
</dbReference>
<accession>A0A8J9VG83</accession>
<dbReference type="Gene3D" id="1.25.40.10">
    <property type="entry name" value="Tetratricopeptide repeat domain"/>
    <property type="match status" value="1"/>
</dbReference>
<dbReference type="SUPFAM" id="SSF48452">
    <property type="entry name" value="TPR-like"/>
    <property type="match status" value="1"/>
</dbReference>
<reference evidence="1" key="1">
    <citation type="submission" date="2021-12" db="EMBL/GenBank/DDBJ databases">
        <authorList>
            <person name="Martin H S."/>
        </authorList>
    </citation>
    <scope>NUCLEOTIDE SEQUENCE</scope>
</reference>
<sequence length="923" mass="102035">MAPKEIKKGLKTPLTEKSSTYGEFDDILSSPRSVSLSLELIGEGLGPGDWLFLTIFNGQVILETKWHNKHKLYSEALPLDLKESYYQSLIADQPLIFLIRFVGGKCTKDPDPLLNVDNRAGATVDLFPLILGEEHIFIEVPMIYINTGLKTDCKVKVLAKSIGESDRTTIPLMLTMISAHCLPSVREGTVFISAVGLNDILDPSSVNFGMSLSSNSAQKILWASASNGGLAANTSFNIPREDKFIPPDLQLNDNEACNSFYWNAMKRILVDSTKLRDRLRSPFLIDIAGVPRVGKIDVRGRYMAFVDAGVLLELGQIGITTCAKLLHYNEAILPDGISGLLELPPTSAKNTARETDLVTDEYGHIAYVVIRFDLFHPLTANAKIASLFEVIGFPSPQGSAIPVDELCIDISSDDTAIDINNIKKECGALFVHKELSGLACKGSAQVTQGIKRTAANRLLLRIRSMLKQFPPASNCSSTEWQDIVTAQHAACRRAVTSSFAPQTPPSRLSSPVASARCRIAGDKRIAEHHIEKNLEASPEQPGPLLAKVLRLLEERNDDLARNFLVKALSAQTRNRYLLWIFGGTEYGNDNSGEIAAAAFRIAVKGDTSDGTTGTIGWAALHALHHNKGNIYAAFVAARKMRKSFELPREWIFFYHRWVEMSGEEERFWIPDIVDSRNPILIAAAFFLCLRCYKFSERLLKCLEEGCLTRGSRFDFKLNSTVDIYYLRAVSLILRRQLDAALEMTEKGIKKFGPSAMMSQMRAVCLTCIRGWDGECESALDEADRAGAKICPTLLLQAAVGGLKSNPSVSLQRAARAHKIAPSAHSALTIGRVYAKLREEKLAERWAAAAVNLEPLLSDGWAFLALLAMYDRNVIKAMMMLRTAKQAGPISPDMEEELKKIMKIVRVQSLPDSIVKDLCFCEYF</sequence>
<evidence type="ECO:0000313" key="2">
    <source>
        <dbReference type="Proteomes" id="UP000838878"/>
    </source>
</evidence>
<dbReference type="AlphaFoldDB" id="A0A8J9VG83"/>